<evidence type="ECO:0000313" key="3">
    <source>
        <dbReference type="EMBL" id="RXF69226.1"/>
    </source>
</evidence>
<protein>
    <submittedName>
        <fullName evidence="3">PHB depolymerase family esterase</fullName>
    </submittedName>
</protein>
<dbReference type="Pfam" id="PF10503">
    <property type="entry name" value="Esterase_PHB"/>
    <property type="match status" value="1"/>
</dbReference>
<proteinExistence type="predicted"/>
<dbReference type="EMBL" id="RYFI01000022">
    <property type="protein sequence ID" value="RXF69226.1"/>
    <property type="molecule type" value="Genomic_DNA"/>
</dbReference>
<sequence length="397" mass="40988">MNMPFAAALRRASEETRAQNLSEATRLIQAALGGRPKVDASAADALTRPAALLSSRAGTVEANDAGQSRPTARPLGEAVSRLRAGKMTPDAFAGLPGMASVGAQARTRPSVPDGARFDARVFSCAAGSRSYKIYVPASASARPRGLIVMLHGCTQNPDDFARGTGMNEVAESNGFAVAYPGQTRSDNANGCWNWFEPKHQRRGAGEPAILAGLTEAIVAEFRIDPLRVFIAGLSAGGAMAAVMGETYPELYAAVGVHSGLPTNSAKDVPSAFAAMRGNGRAQSSTGRARYPGRTIVFQGSADSTVHPSNAARIMDAATPDAASIVTRRAAAGGSRRRGAAVTVVADQAGEIVAELWLVDGAGHAWSGGHAGGSFVDPAGPDASLEMMRFFGCETTTS</sequence>
<evidence type="ECO:0000256" key="1">
    <source>
        <dbReference type="ARBA" id="ARBA00022729"/>
    </source>
</evidence>
<dbReference type="NCBIfam" id="TIGR01840">
    <property type="entry name" value="esterase_phb"/>
    <property type="match status" value="1"/>
</dbReference>
<dbReference type="SUPFAM" id="SSF53474">
    <property type="entry name" value="alpha/beta-Hydrolases"/>
    <property type="match status" value="1"/>
</dbReference>
<dbReference type="Gene3D" id="3.40.50.1820">
    <property type="entry name" value="alpha/beta hydrolase"/>
    <property type="match status" value="1"/>
</dbReference>
<keyword evidence="2" id="KW-0378">Hydrolase</keyword>
<comment type="caution">
    <text evidence="3">The sequence shown here is derived from an EMBL/GenBank/DDBJ whole genome shotgun (WGS) entry which is preliminary data.</text>
</comment>
<dbReference type="PANTHER" id="PTHR43037:SF1">
    <property type="entry name" value="BLL1128 PROTEIN"/>
    <property type="match status" value="1"/>
</dbReference>
<evidence type="ECO:0000313" key="4">
    <source>
        <dbReference type="Proteomes" id="UP000289708"/>
    </source>
</evidence>
<accession>A0A4Q0M915</accession>
<reference evidence="3 4" key="1">
    <citation type="submission" date="2018-12" db="EMBL/GenBank/DDBJ databases">
        <title>bacterium Hansschlegelia zhihuaiae S113.</title>
        <authorList>
            <person name="He J."/>
        </authorList>
    </citation>
    <scope>NUCLEOTIDE SEQUENCE [LARGE SCALE GENOMIC DNA]</scope>
    <source>
        <strain evidence="3 4">S 113</strain>
    </source>
</reference>
<dbReference type="GO" id="GO:0005576">
    <property type="term" value="C:extracellular region"/>
    <property type="evidence" value="ECO:0007669"/>
    <property type="project" value="InterPro"/>
</dbReference>
<gene>
    <name evidence="3" type="ORF">EK403_18750</name>
</gene>
<dbReference type="Proteomes" id="UP000289708">
    <property type="component" value="Unassembled WGS sequence"/>
</dbReference>
<dbReference type="AlphaFoldDB" id="A0A4Q0M915"/>
<dbReference type="InterPro" id="IPR029058">
    <property type="entry name" value="AB_hydrolase_fold"/>
</dbReference>
<dbReference type="GO" id="GO:0016787">
    <property type="term" value="F:hydrolase activity"/>
    <property type="evidence" value="ECO:0007669"/>
    <property type="project" value="UniProtKB-KW"/>
</dbReference>
<keyword evidence="4" id="KW-1185">Reference proteome</keyword>
<name>A0A4Q0M915_9HYPH</name>
<dbReference type="InterPro" id="IPR050955">
    <property type="entry name" value="Plant_Biomass_Hydrol_Est"/>
</dbReference>
<dbReference type="OrthoDB" id="9767239at2"/>
<dbReference type="InterPro" id="IPR010126">
    <property type="entry name" value="Esterase_phb"/>
</dbReference>
<evidence type="ECO:0000256" key="2">
    <source>
        <dbReference type="ARBA" id="ARBA00022801"/>
    </source>
</evidence>
<keyword evidence="1" id="KW-0732">Signal</keyword>
<organism evidence="3 4">
    <name type="scientific">Hansschlegelia zhihuaiae</name>
    <dbReference type="NCBI Taxonomy" id="405005"/>
    <lineage>
        <taxon>Bacteria</taxon>
        <taxon>Pseudomonadati</taxon>
        <taxon>Pseudomonadota</taxon>
        <taxon>Alphaproteobacteria</taxon>
        <taxon>Hyphomicrobiales</taxon>
        <taxon>Methylopilaceae</taxon>
        <taxon>Hansschlegelia</taxon>
    </lineage>
</organism>
<dbReference type="PANTHER" id="PTHR43037">
    <property type="entry name" value="UNNAMED PRODUCT-RELATED"/>
    <property type="match status" value="1"/>
</dbReference>